<reference evidence="9 10" key="1">
    <citation type="submission" date="2024-09" db="EMBL/GenBank/DDBJ databases">
        <authorList>
            <person name="Sun Q."/>
            <person name="Mori K."/>
        </authorList>
    </citation>
    <scope>NUCLEOTIDE SEQUENCE [LARGE SCALE GENOMIC DNA]</scope>
    <source>
        <strain evidence="9 10">JCM 11201</strain>
    </source>
</reference>
<dbReference type="Pfam" id="PF02631">
    <property type="entry name" value="RecX_HTH2"/>
    <property type="match status" value="1"/>
</dbReference>
<dbReference type="Pfam" id="PF21981">
    <property type="entry name" value="RecX_HTH3"/>
    <property type="match status" value="2"/>
</dbReference>
<evidence type="ECO:0000256" key="1">
    <source>
        <dbReference type="ARBA" id="ARBA00004496"/>
    </source>
</evidence>
<gene>
    <name evidence="5 9" type="primary">recX</name>
    <name evidence="9" type="ORF">ACFFMS_13775</name>
</gene>
<evidence type="ECO:0000313" key="10">
    <source>
        <dbReference type="Proteomes" id="UP001589609"/>
    </source>
</evidence>
<dbReference type="PANTHER" id="PTHR33602">
    <property type="entry name" value="REGULATORY PROTEIN RECX FAMILY PROTEIN"/>
    <property type="match status" value="1"/>
</dbReference>
<feature type="domain" description="RecX first three-helical" evidence="8">
    <location>
        <begin position="66"/>
        <end position="105"/>
    </location>
</feature>
<evidence type="ECO:0000313" key="9">
    <source>
        <dbReference type="EMBL" id="MFB9759493.1"/>
    </source>
</evidence>
<dbReference type="PANTHER" id="PTHR33602:SF1">
    <property type="entry name" value="REGULATORY PROTEIN RECX FAMILY PROTEIN"/>
    <property type="match status" value="1"/>
</dbReference>
<sequence>MAVITKIQVQKNNKERYNIYIDKGSGEEYGFSVDGYTLVKYNLRKGMEVDTFELSTILFDEEVRKAYLQAISYLSYQMRTKNEVEEQLRKKEIGQAIINEVIAKLTEEAYINDNEYALAYVRTQSNVSLKGPQRITRELQEKGISSSIIINSLHEYTKDKQITNAITLCDKKKKTYRNVSALQMRQKLEEMLLRKGYTRDVVSICLEELEEEPETNAEWEAVLYQGQKYHQKYKKYSGWEYQTKIKGALYRKGFSLELIERFLSEREELDFE</sequence>
<feature type="domain" description="RecX third three-helical" evidence="7">
    <location>
        <begin position="218"/>
        <end position="263"/>
    </location>
</feature>
<dbReference type="Gene3D" id="1.10.10.10">
    <property type="entry name" value="Winged helix-like DNA-binding domain superfamily/Winged helix DNA-binding domain"/>
    <property type="match status" value="4"/>
</dbReference>
<evidence type="ECO:0000259" key="8">
    <source>
        <dbReference type="Pfam" id="PF21982"/>
    </source>
</evidence>
<dbReference type="InterPro" id="IPR003783">
    <property type="entry name" value="Regulatory_RecX"/>
</dbReference>
<evidence type="ECO:0000256" key="4">
    <source>
        <dbReference type="ARBA" id="ARBA00022490"/>
    </source>
</evidence>
<evidence type="ECO:0000256" key="5">
    <source>
        <dbReference type="HAMAP-Rule" id="MF_01114"/>
    </source>
</evidence>
<comment type="similarity">
    <text evidence="2 5">Belongs to the RecX family.</text>
</comment>
<comment type="subcellular location">
    <subcellularLocation>
        <location evidence="1 5">Cytoplasm</location>
    </subcellularLocation>
</comment>
<proteinExistence type="inferred from homology"/>
<dbReference type="InterPro" id="IPR036388">
    <property type="entry name" value="WH-like_DNA-bd_sf"/>
</dbReference>
<accession>A0ABV5WGE7</accession>
<keyword evidence="4 5" id="KW-0963">Cytoplasm</keyword>
<dbReference type="EMBL" id="JBHMAF010000073">
    <property type="protein sequence ID" value="MFB9759493.1"/>
    <property type="molecule type" value="Genomic_DNA"/>
</dbReference>
<feature type="domain" description="RecX third three-helical" evidence="7">
    <location>
        <begin position="161"/>
        <end position="204"/>
    </location>
</feature>
<dbReference type="HAMAP" id="MF_01114">
    <property type="entry name" value="RecX"/>
    <property type="match status" value="1"/>
</dbReference>
<dbReference type="InterPro" id="IPR053924">
    <property type="entry name" value="RecX_HTH_2nd"/>
</dbReference>
<name>A0ABV5WGE7_9BACI</name>
<organism evidence="9 10">
    <name type="scientific">Ectobacillus funiculus</name>
    <dbReference type="NCBI Taxonomy" id="137993"/>
    <lineage>
        <taxon>Bacteria</taxon>
        <taxon>Bacillati</taxon>
        <taxon>Bacillota</taxon>
        <taxon>Bacilli</taxon>
        <taxon>Bacillales</taxon>
        <taxon>Bacillaceae</taxon>
        <taxon>Ectobacillus</taxon>
    </lineage>
</organism>
<comment type="function">
    <text evidence="5">Modulates RecA activity.</text>
</comment>
<dbReference type="Pfam" id="PF21982">
    <property type="entry name" value="RecX_HTH1"/>
    <property type="match status" value="1"/>
</dbReference>
<feature type="domain" description="RecX second three-helical" evidence="6">
    <location>
        <begin position="112"/>
        <end position="149"/>
    </location>
</feature>
<evidence type="ECO:0000259" key="7">
    <source>
        <dbReference type="Pfam" id="PF21981"/>
    </source>
</evidence>
<dbReference type="RefSeq" id="WP_379949806.1">
    <property type="nucleotide sequence ID" value="NZ_JBHMAF010000073.1"/>
</dbReference>
<protein>
    <recommendedName>
        <fullName evidence="3 5">Regulatory protein RecX</fullName>
    </recommendedName>
</protein>
<evidence type="ECO:0000256" key="2">
    <source>
        <dbReference type="ARBA" id="ARBA00009695"/>
    </source>
</evidence>
<dbReference type="NCBIfam" id="NF010733">
    <property type="entry name" value="PRK14135.1"/>
    <property type="match status" value="1"/>
</dbReference>
<keyword evidence="10" id="KW-1185">Reference proteome</keyword>
<comment type="caution">
    <text evidence="9">The sequence shown here is derived from an EMBL/GenBank/DDBJ whole genome shotgun (WGS) entry which is preliminary data.</text>
</comment>
<dbReference type="InterPro" id="IPR053925">
    <property type="entry name" value="RecX_HTH_3rd"/>
</dbReference>
<evidence type="ECO:0000259" key="6">
    <source>
        <dbReference type="Pfam" id="PF02631"/>
    </source>
</evidence>
<evidence type="ECO:0000256" key="3">
    <source>
        <dbReference type="ARBA" id="ARBA00018111"/>
    </source>
</evidence>
<dbReference type="InterPro" id="IPR053926">
    <property type="entry name" value="RecX_HTH_1st"/>
</dbReference>
<dbReference type="Proteomes" id="UP001589609">
    <property type="component" value="Unassembled WGS sequence"/>
</dbReference>